<dbReference type="Pfam" id="PF13439">
    <property type="entry name" value="Glyco_transf_4"/>
    <property type="match status" value="1"/>
</dbReference>
<organism evidence="3 4">
    <name type="scientific">Aquibacillus salsiterrae</name>
    <dbReference type="NCBI Taxonomy" id="2950439"/>
    <lineage>
        <taxon>Bacteria</taxon>
        <taxon>Bacillati</taxon>
        <taxon>Bacillota</taxon>
        <taxon>Bacilli</taxon>
        <taxon>Bacillales</taxon>
        <taxon>Bacillaceae</taxon>
        <taxon>Aquibacillus</taxon>
    </lineage>
</organism>
<reference evidence="3" key="1">
    <citation type="submission" date="2022-06" db="EMBL/GenBank/DDBJ databases">
        <title>Aquibacillus sp. a new bacterium isolated from soil saline samples.</title>
        <authorList>
            <person name="Galisteo C."/>
            <person name="De La Haba R."/>
            <person name="Sanchez-Porro C."/>
            <person name="Ventosa A."/>
        </authorList>
    </citation>
    <scope>NUCLEOTIDE SEQUENCE</scope>
    <source>
        <strain evidence="3">3ASR75-54</strain>
    </source>
</reference>
<dbReference type="PANTHER" id="PTHR45947">
    <property type="entry name" value="SULFOQUINOVOSYL TRANSFERASE SQD2"/>
    <property type="match status" value="1"/>
</dbReference>
<dbReference type="EMBL" id="JAMQKC010000001">
    <property type="protein sequence ID" value="MDC3415303.1"/>
    <property type="molecule type" value="Genomic_DNA"/>
</dbReference>
<dbReference type="PANTHER" id="PTHR45947:SF3">
    <property type="entry name" value="SULFOQUINOVOSYL TRANSFERASE SQD2"/>
    <property type="match status" value="1"/>
</dbReference>
<feature type="domain" description="Glycosyltransferase subfamily 4-like N-terminal" evidence="2">
    <location>
        <begin position="15"/>
        <end position="177"/>
    </location>
</feature>
<proteinExistence type="predicted"/>
<evidence type="ECO:0000259" key="1">
    <source>
        <dbReference type="Pfam" id="PF00534"/>
    </source>
</evidence>
<accession>A0A9X3WB56</accession>
<evidence type="ECO:0000259" key="2">
    <source>
        <dbReference type="Pfam" id="PF13439"/>
    </source>
</evidence>
<dbReference type="RefSeq" id="WP_272444270.1">
    <property type="nucleotide sequence ID" value="NZ_JAMQKC010000001.1"/>
</dbReference>
<dbReference type="InterPro" id="IPR028098">
    <property type="entry name" value="Glyco_trans_4-like_N"/>
</dbReference>
<keyword evidence="4" id="KW-1185">Reference proteome</keyword>
<dbReference type="GO" id="GO:0016757">
    <property type="term" value="F:glycosyltransferase activity"/>
    <property type="evidence" value="ECO:0007669"/>
    <property type="project" value="InterPro"/>
</dbReference>
<feature type="domain" description="Glycosyl transferase family 1" evidence="1">
    <location>
        <begin position="197"/>
        <end position="345"/>
    </location>
</feature>
<dbReference type="Gene3D" id="3.40.50.2000">
    <property type="entry name" value="Glycogen Phosphorylase B"/>
    <property type="match status" value="2"/>
</dbReference>
<dbReference type="InterPro" id="IPR050194">
    <property type="entry name" value="Glycosyltransferase_grp1"/>
</dbReference>
<gene>
    <name evidence="3" type="ORF">NC799_00040</name>
</gene>
<sequence>MKIVMITETFLPSTDGVVTRLTEAIKYLRKQNHEVVVIAPDLGVYEFEGAIVEGVKATTLPFYSYRPFALPQKTVKKLLQKHNPDIVHVVNPAFIGASGVYYAEKLGFPLLASYHTHVPKYFDYYRLNLLKPLCWGYFRKLHNKADINLCTSEAVHQELVEKDFFNVHVWGRGVDIKKYHPNQYKKDMRERLSKGQMDKKLLLFVGRLAHEKEIHKLKPLLQQRDDVCLAIVGDGPAREELEQTFLGTNTNFTGFLHGRELAQAFASSDALVFPSVTETLGLVILEAMASGLPVIAAKSGPTIEQVQDGVTGILFENENTESIVAAVDKLADEVSCHQLKINARKEAEKHSWQKPSEQLLQFYEKTLEYNNIQLLVEQG</sequence>
<protein>
    <submittedName>
        <fullName evidence="3">Glycosyltransferase family 1 protein</fullName>
    </submittedName>
</protein>
<dbReference type="Pfam" id="PF00534">
    <property type="entry name" value="Glycos_transf_1"/>
    <property type="match status" value="1"/>
</dbReference>
<dbReference type="InterPro" id="IPR001296">
    <property type="entry name" value="Glyco_trans_1"/>
</dbReference>
<dbReference type="Proteomes" id="UP001145069">
    <property type="component" value="Unassembled WGS sequence"/>
</dbReference>
<dbReference type="CDD" id="cd03814">
    <property type="entry name" value="GT4-like"/>
    <property type="match status" value="1"/>
</dbReference>
<dbReference type="AlphaFoldDB" id="A0A9X3WB56"/>
<evidence type="ECO:0000313" key="4">
    <source>
        <dbReference type="Proteomes" id="UP001145069"/>
    </source>
</evidence>
<comment type="caution">
    <text evidence="3">The sequence shown here is derived from an EMBL/GenBank/DDBJ whole genome shotgun (WGS) entry which is preliminary data.</text>
</comment>
<evidence type="ECO:0000313" key="3">
    <source>
        <dbReference type="EMBL" id="MDC3415303.1"/>
    </source>
</evidence>
<dbReference type="SUPFAM" id="SSF53756">
    <property type="entry name" value="UDP-Glycosyltransferase/glycogen phosphorylase"/>
    <property type="match status" value="1"/>
</dbReference>
<name>A0A9X3WB56_9BACI</name>